<reference evidence="2 3" key="1">
    <citation type="submission" date="2020-07" db="EMBL/GenBank/DDBJ databases">
        <title>Sequencing the genomes of 1000 actinobacteria strains.</title>
        <authorList>
            <person name="Klenk H.-P."/>
        </authorList>
    </citation>
    <scope>NUCLEOTIDE SEQUENCE [LARGE SCALE GENOMIC DNA]</scope>
    <source>
        <strain evidence="2 3">DSM 26341</strain>
    </source>
</reference>
<keyword evidence="3" id="KW-1185">Reference proteome</keyword>
<feature type="domain" description="Putative glutamine amidotransferase" evidence="1">
    <location>
        <begin position="4"/>
        <end position="246"/>
    </location>
</feature>
<dbReference type="SUPFAM" id="SSF52317">
    <property type="entry name" value="Class I glutamine amidotransferase-like"/>
    <property type="match status" value="1"/>
</dbReference>
<dbReference type="EMBL" id="JACBZP010000001">
    <property type="protein sequence ID" value="NYI68800.1"/>
    <property type="molecule type" value="Genomic_DNA"/>
</dbReference>
<proteinExistence type="predicted"/>
<dbReference type="PANTHER" id="PTHR37947:SF1">
    <property type="entry name" value="BLL2462 PROTEIN"/>
    <property type="match status" value="1"/>
</dbReference>
<dbReference type="Proteomes" id="UP000539111">
    <property type="component" value="Unassembled WGS sequence"/>
</dbReference>
<evidence type="ECO:0000313" key="3">
    <source>
        <dbReference type="Proteomes" id="UP000539111"/>
    </source>
</evidence>
<dbReference type="Gene3D" id="3.40.50.880">
    <property type="match status" value="1"/>
</dbReference>
<protein>
    <submittedName>
        <fullName evidence="2">Putative membrane protein</fullName>
    </submittedName>
</protein>
<organism evidence="2 3">
    <name type="scientific">Spelaeicoccus albus</name>
    <dbReference type="NCBI Taxonomy" id="1280376"/>
    <lineage>
        <taxon>Bacteria</taxon>
        <taxon>Bacillati</taxon>
        <taxon>Actinomycetota</taxon>
        <taxon>Actinomycetes</taxon>
        <taxon>Micrococcales</taxon>
        <taxon>Brevibacteriaceae</taxon>
        <taxon>Spelaeicoccus</taxon>
    </lineage>
</organism>
<dbReference type="PANTHER" id="PTHR37947">
    <property type="entry name" value="BLL2462 PROTEIN"/>
    <property type="match status" value="1"/>
</dbReference>
<name>A0A7Z0D4Q1_9MICO</name>
<dbReference type="InterPro" id="IPR029062">
    <property type="entry name" value="Class_I_gatase-like"/>
</dbReference>
<dbReference type="Pfam" id="PF07090">
    <property type="entry name" value="GATase1_like"/>
    <property type="match status" value="1"/>
</dbReference>
<comment type="caution">
    <text evidence="2">The sequence shown here is derived from an EMBL/GenBank/DDBJ whole genome shotgun (WGS) entry which is preliminary data.</text>
</comment>
<accession>A0A7Z0D4Q1</accession>
<dbReference type="RefSeq" id="WP_179429094.1">
    <property type="nucleotide sequence ID" value="NZ_JACBZP010000001.1"/>
</dbReference>
<gene>
    <name evidence="2" type="ORF">BJY26_003106</name>
</gene>
<evidence type="ECO:0000259" key="1">
    <source>
        <dbReference type="Pfam" id="PF07090"/>
    </source>
</evidence>
<evidence type="ECO:0000313" key="2">
    <source>
        <dbReference type="EMBL" id="NYI68800.1"/>
    </source>
</evidence>
<dbReference type="InterPro" id="IPR010768">
    <property type="entry name" value="GATase1-like"/>
</dbReference>
<dbReference type="AlphaFoldDB" id="A0A7Z0D4Q1"/>
<sequence>MSHVLLAGESWIGATVDHKGYDAFPHTQLQIGCRDFVAAIEYGGHTVHHLKSHDVAEHFPASPYELNVYDVVVLSDIGANSLLLHPNTFDNGRPFPNRLKLLRDWVTSGGGLMMAGGYLSFQGFQGKANYHHTAVEDVLPVKISPFDDREETPEGMHGQVTSTEHPITEGLDSTWPILLGYQRVEPRDDAEVLATIDGNVLLATRQVDSGRTLAFTSDISPHWAPSEFTTWTGYKQIFSRTVDWLANRSTDS</sequence>